<gene>
    <name evidence="2" type="ORF">Hypma_014215</name>
</gene>
<name>A0A369JCU7_HYPMA</name>
<dbReference type="InParanoid" id="A0A369JCU7"/>
<organism evidence="2 3">
    <name type="scientific">Hypsizygus marmoreus</name>
    <name type="common">White beech mushroom</name>
    <name type="synonym">Agaricus marmoreus</name>
    <dbReference type="NCBI Taxonomy" id="39966"/>
    <lineage>
        <taxon>Eukaryota</taxon>
        <taxon>Fungi</taxon>
        <taxon>Dikarya</taxon>
        <taxon>Basidiomycota</taxon>
        <taxon>Agaricomycotina</taxon>
        <taxon>Agaricomycetes</taxon>
        <taxon>Agaricomycetidae</taxon>
        <taxon>Agaricales</taxon>
        <taxon>Tricholomatineae</taxon>
        <taxon>Lyophyllaceae</taxon>
        <taxon>Hypsizygus</taxon>
    </lineage>
</organism>
<protein>
    <submittedName>
        <fullName evidence="2">Uncharacterized protein</fullName>
    </submittedName>
</protein>
<keyword evidence="1" id="KW-1133">Transmembrane helix</keyword>
<keyword evidence="1" id="KW-0472">Membrane</keyword>
<feature type="transmembrane region" description="Helical" evidence="1">
    <location>
        <begin position="46"/>
        <end position="70"/>
    </location>
</feature>
<keyword evidence="1" id="KW-0812">Transmembrane</keyword>
<keyword evidence="3" id="KW-1185">Reference proteome</keyword>
<proteinExistence type="predicted"/>
<evidence type="ECO:0000313" key="3">
    <source>
        <dbReference type="Proteomes" id="UP000076154"/>
    </source>
</evidence>
<evidence type="ECO:0000313" key="2">
    <source>
        <dbReference type="EMBL" id="RDB19152.1"/>
    </source>
</evidence>
<accession>A0A369JCU7</accession>
<dbReference type="OrthoDB" id="3038120at2759"/>
<dbReference type="AlphaFoldDB" id="A0A369JCU7"/>
<evidence type="ECO:0000256" key="1">
    <source>
        <dbReference type="SAM" id="Phobius"/>
    </source>
</evidence>
<dbReference type="EMBL" id="LUEZ02000083">
    <property type="protein sequence ID" value="RDB19152.1"/>
    <property type="molecule type" value="Genomic_DNA"/>
</dbReference>
<comment type="caution">
    <text evidence="2">The sequence shown here is derived from an EMBL/GenBank/DDBJ whole genome shotgun (WGS) entry which is preliminary data.</text>
</comment>
<reference evidence="2" key="1">
    <citation type="submission" date="2018-04" db="EMBL/GenBank/DDBJ databases">
        <title>Whole genome sequencing of Hypsizygus marmoreus.</title>
        <authorList>
            <person name="Choi I.-G."/>
            <person name="Min B."/>
            <person name="Kim J.-G."/>
            <person name="Kim S."/>
            <person name="Oh Y.-L."/>
            <person name="Kong W.-S."/>
            <person name="Park H."/>
            <person name="Jeong J."/>
            <person name="Song E.-S."/>
        </authorList>
    </citation>
    <scope>NUCLEOTIDE SEQUENCE [LARGE SCALE GENOMIC DNA]</scope>
    <source>
        <strain evidence="2">51987-8</strain>
    </source>
</reference>
<dbReference type="Proteomes" id="UP000076154">
    <property type="component" value="Unassembled WGS sequence"/>
</dbReference>
<sequence length="266" mass="30478">MFIVLAFCDWSTLVAISHVDRAGRNRVRKALFWQIKWALGFFMDDAYHHTFLATLGNLSAFIIGAIPWAIMADKRPQLAEYHAYSNTKRKFRFMGTDISDYGIPADDYSWMFVQRMALFMNKEGGTLITILESRHTSCLQVVLSSQNTSDMCILTPSRLFSFYPSLQRRDLGILCRPMLLSRQRMWWQPQVTSFLPGRPCGMACPRLLRSTKKLKGVGEIAWGGLDNESDVAGHMGSSSDFANTDWKWRINTNCRNPLCQNRNLVE</sequence>